<feature type="non-terminal residue" evidence="2">
    <location>
        <position position="47"/>
    </location>
</feature>
<dbReference type="Proteomes" id="UP000324091">
    <property type="component" value="Chromosome 6"/>
</dbReference>
<evidence type="ECO:0000313" key="2">
    <source>
        <dbReference type="EMBL" id="TWW58846.1"/>
    </source>
</evidence>
<feature type="compositionally biased region" description="Basic and acidic residues" evidence="1">
    <location>
        <begin position="29"/>
        <end position="38"/>
    </location>
</feature>
<comment type="caution">
    <text evidence="2">The sequence shown here is derived from an EMBL/GenBank/DDBJ whole genome shotgun (WGS) entry which is preliminary data.</text>
</comment>
<accession>A0A5C6MUZ3</accession>
<evidence type="ECO:0000256" key="1">
    <source>
        <dbReference type="SAM" id="MobiDB-lite"/>
    </source>
</evidence>
<gene>
    <name evidence="2" type="ORF">D4764_06G0003760</name>
</gene>
<dbReference type="EMBL" id="RHFK02000019">
    <property type="protein sequence ID" value="TWW58846.1"/>
    <property type="molecule type" value="Genomic_DNA"/>
</dbReference>
<keyword evidence="3" id="KW-1185">Reference proteome</keyword>
<organism evidence="2 3">
    <name type="scientific">Takifugu flavidus</name>
    <name type="common">sansaifugu</name>
    <dbReference type="NCBI Taxonomy" id="433684"/>
    <lineage>
        <taxon>Eukaryota</taxon>
        <taxon>Metazoa</taxon>
        <taxon>Chordata</taxon>
        <taxon>Craniata</taxon>
        <taxon>Vertebrata</taxon>
        <taxon>Euteleostomi</taxon>
        <taxon>Actinopterygii</taxon>
        <taxon>Neopterygii</taxon>
        <taxon>Teleostei</taxon>
        <taxon>Neoteleostei</taxon>
        <taxon>Acanthomorphata</taxon>
        <taxon>Eupercaria</taxon>
        <taxon>Tetraodontiformes</taxon>
        <taxon>Tetradontoidea</taxon>
        <taxon>Tetraodontidae</taxon>
        <taxon>Takifugu</taxon>
    </lineage>
</organism>
<name>A0A5C6MUZ3_9TELE</name>
<dbReference type="AlphaFoldDB" id="A0A5C6MUZ3"/>
<protein>
    <submittedName>
        <fullName evidence="2">Uncharacterized protein</fullName>
    </submittedName>
</protein>
<proteinExistence type="predicted"/>
<reference evidence="2 3" key="1">
    <citation type="submission" date="2019-04" db="EMBL/GenBank/DDBJ databases">
        <title>Chromosome genome assembly for Takifugu flavidus.</title>
        <authorList>
            <person name="Xiao S."/>
        </authorList>
    </citation>
    <scope>NUCLEOTIDE SEQUENCE [LARGE SCALE GENOMIC DNA]</scope>
    <source>
        <strain evidence="2">HTHZ2018</strain>
        <tissue evidence="2">Muscle</tissue>
    </source>
</reference>
<sequence>MTQESSRGKALSNIAWKRKSEWFHMTSTRGERRADGHRTMAGGTRHW</sequence>
<evidence type="ECO:0000313" key="3">
    <source>
        <dbReference type="Proteomes" id="UP000324091"/>
    </source>
</evidence>
<feature type="region of interest" description="Disordered" evidence="1">
    <location>
        <begin position="27"/>
        <end position="47"/>
    </location>
</feature>